<sequence>MITTNMINNIFKLLHGSYNVIPAKGLPTWLENSHREEMA</sequence>
<evidence type="ECO:0000313" key="2">
    <source>
        <dbReference type="Proteomes" id="UP000033591"/>
    </source>
</evidence>
<dbReference type="AlphaFoldDB" id="A0A0F3PGQ0"/>
<dbReference type="Proteomes" id="UP000033591">
    <property type="component" value="Unassembled WGS sequence"/>
</dbReference>
<comment type="caution">
    <text evidence="1">The sequence shown here is derived from an EMBL/GenBank/DDBJ whole genome shotgun (WGS) entry which is preliminary data.</text>
</comment>
<accession>A0A0F3PGQ0</accession>
<proteinExistence type="predicted"/>
<protein>
    <submittedName>
        <fullName evidence="1">Uncharacterized protein</fullName>
    </submittedName>
</protein>
<evidence type="ECO:0000313" key="1">
    <source>
        <dbReference type="EMBL" id="KJV78419.1"/>
    </source>
</evidence>
<dbReference type="PATRIC" id="fig|1359199.3.peg.1036"/>
<reference evidence="1 2" key="1">
    <citation type="submission" date="2015-01" db="EMBL/GenBank/DDBJ databases">
        <title>Genome Sequencing of Rickettsiales.</title>
        <authorList>
            <person name="Daugherty S.C."/>
            <person name="Su Q."/>
            <person name="Abolude K."/>
            <person name="Beier-Sexton M."/>
            <person name="Carlyon J.A."/>
            <person name="Carter R."/>
            <person name="Day N.P."/>
            <person name="Dumler S.J."/>
            <person name="Dyachenko V."/>
            <person name="Godinez A."/>
            <person name="Kurtti T.J."/>
            <person name="Lichay M."/>
            <person name="Mullins K.E."/>
            <person name="Ott S."/>
            <person name="Pappas-Brown V."/>
            <person name="Paris D.H."/>
            <person name="Patel P."/>
            <person name="Richards A.L."/>
            <person name="Sadzewicz L."/>
            <person name="Sears K."/>
            <person name="Seidman D."/>
            <person name="Sengamalay N."/>
            <person name="Stenos J."/>
            <person name="Tallon L.J."/>
            <person name="Vincent G."/>
            <person name="Fraser C.M."/>
            <person name="Munderloh U."/>
            <person name="Dunning-Hotopp J.C."/>
        </authorList>
    </citation>
    <scope>NUCLEOTIDE SEQUENCE [LARGE SCALE GENOMIC DNA]</scope>
    <source>
        <strain evidence="1 2">Ect</strain>
    </source>
</reference>
<dbReference type="EMBL" id="LAOC01000001">
    <property type="protein sequence ID" value="KJV78419.1"/>
    <property type="molecule type" value="Genomic_DNA"/>
</dbReference>
<organism evidence="1 2">
    <name type="scientific">Rickettsia rhipicephali str. Ect</name>
    <dbReference type="NCBI Taxonomy" id="1359199"/>
    <lineage>
        <taxon>Bacteria</taxon>
        <taxon>Pseudomonadati</taxon>
        <taxon>Pseudomonadota</taxon>
        <taxon>Alphaproteobacteria</taxon>
        <taxon>Rickettsiales</taxon>
        <taxon>Rickettsiaceae</taxon>
        <taxon>Rickettsieae</taxon>
        <taxon>Rickettsia</taxon>
        <taxon>spotted fever group</taxon>
    </lineage>
</organism>
<gene>
    <name evidence="1" type="ORF">RMAECT_1053</name>
</gene>
<name>A0A0F3PGQ0_RICRH</name>